<evidence type="ECO:0000313" key="2">
    <source>
        <dbReference type="Proteomes" id="UP000215539"/>
    </source>
</evidence>
<dbReference type="RefSeq" id="WP_074860953.1">
    <property type="nucleotide sequence ID" value="NZ_CP014227.1"/>
</dbReference>
<organism evidence="1 2">
    <name type="scientific">Capnocytophaga haemolytica</name>
    <dbReference type="NCBI Taxonomy" id="45243"/>
    <lineage>
        <taxon>Bacteria</taxon>
        <taxon>Pseudomonadati</taxon>
        <taxon>Bacteroidota</taxon>
        <taxon>Flavobacteriia</taxon>
        <taxon>Flavobacteriales</taxon>
        <taxon>Flavobacteriaceae</taxon>
        <taxon>Capnocytophaga</taxon>
    </lineage>
</organism>
<proteinExistence type="predicted"/>
<dbReference type="Proteomes" id="UP000215539">
    <property type="component" value="Chromosome 1"/>
</dbReference>
<protein>
    <submittedName>
        <fullName evidence="1">Uncharacterized protein</fullName>
    </submittedName>
</protein>
<sequence length="85" mass="10313">MPLKTLYYVRTKTKLYELYESQYSRQAIRNYINDIIKDYRPNVNHKCRNVSTQEFLTFVELYGLPDGYRLSDTLQNELNNRKLKI</sequence>
<accession>A0AAX2GVA7</accession>
<name>A0AAX2GVA7_9FLAO</name>
<evidence type="ECO:0000313" key="1">
    <source>
        <dbReference type="EMBL" id="SNV01836.1"/>
    </source>
</evidence>
<dbReference type="AlphaFoldDB" id="A0AAX2GVA7"/>
<reference evidence="1 2" key="1">
    <citation type="submission" date="2017-06" db="EMBL/GenBank/DDBJ databases">
        <authorList>
            <consortium name="Pathogen Informatics"/>
        </authorList>
    </citation>
    <scope>NUCLEOTIDE SEQUENCE [LARGE SCALE GENOMIC DNA]</scope>
    <source>
        <strain evidence="1 2">NCTC12947</strain>
    </source>
</reference>
<dbReference type="EMBL" id="LT906449">
    <property type="protein sequence ID" value="SNV01836.1"/>
    <property type="molecule type" value="Genomic_DNA"/>
</dbReference>
<gene>
    <name evidence="1" type="ORF">SAMEA44541418_00138</name>
</gene>